<dbReference type="InterPro" id="IPR017907">
    <property type="entry name" value="Znf_RING_CS"/>
</dbReference>
<evidence type="ECO:0000256" key="4">
    <source>
        <dbReference type="ARBA" id="ARBA00012483"/>
    </source>
</evidence>
<dbReference type="EC" id="2.3.2.27" evidence="4"/>
<feature type="compositionally biased region" description="Low complexity" evidence="15">
    <location>
        <begin position="337"/>
        <end position="347"/>
    </location>
</feature>
<dbReference type="EMBL" id="JAVRJZ010000003">
    <property type="protein sequence ID" value="KAK2724412.1"/>
    <property type="molecule type" value="Genomic_DNA"/>
</dbReference>
<keyword evidence="7" id="KW-0479">Metal-binding</keyword>
<name>A0AA88IPI0_ARTSF</name>
<keyword evidence="5" id="KW-0217">Developmental protein</keyword>
<keyword evidence="11" id="KW-0539">Nucleus</keyword>
<evidence type="ECO:0000256" key="8">
    <source>
        <dbReference type="ARBA" id="ARBA00022771"/>
    </source>
</evidence>
<dbReference type="Gene3D" id="6.10.140.2210">
    <property type="match status" value="1"/>
</dbReference>
<dbReference type="PANTHER" id="PTHR13480:SF0">
    <property type="entry name" value="E3 UBIQUITIN-PROTEIN LIGASE HAKAI"/>
    <property type="match status" value="1"/>
</dbReference>
<evidence type="ECO:0000256" key="6">
    <source>
        <dbReference type="ARBA" id="ARBA00022679"/>
    </source>
</evidence>
<proteinExistence type="inferred from homology"/>
<feature type="region of interest" description="Disordered" evidence="15">
    <location>
        <begin position="255"/>
        <end position="367"/>
    </location>
</feature>
<evidence type="ECO:0000259" key="16">
    <source>
        <dbReference type="PROSITE" id="PS50089"/>
    </source>
</evidence>
<organism evidence="17 18">
    <name type="scientific">Artemia franciscana</name>
    <name type="common">Brine shrimp</name>
    <name type="synonym">Artemia sanfranciscana</name>
    <dbReference type="NCBI Taxonomy" id="6661"/>
    <lineage>
        <taxon>Eukaryota</taxon>
        <taxon>Metazoa</taxon>
        <taxon>Ecdysozoa</taxon>
        <taxon>Arthropoda</taxon>
        <taxon>Crustacea</taxon>
        <taxon>Branchiopoda</taxon>
        <taxon>Anostraca</taxon>
        <taxon>Artemiidae</taxon>
        <taxon>Artemia</taxon>
    </lineage>
</organism>
<keyword evidence="9" id="KW-0833">Ubl conjugation pathway</keyword>
<keyword evidence="10" id="KW-0862">Zinc</keyword>
<reference evidence="17" key="1">
    <citation type="submission" date="2023-07" db="EMBL/GenBank/DDBJ databases">
        <title>Chromosome-level genome assembly of Artemia franciscana.</title>
        <authorList>
            <person name="Jo E."/>
        </authorList>
    </citation>
    <scope>NUCLEOTIDE SEQUENCE</scope>
    <source>
        <tissue evidence="17">Whole body</tissue>
    </source>
</reference>
<evidence type="ECO:0000256" key="2">
    <source>
        <dbReference type="ARBA" id="ARBA00004123"/>
    </source>
</evidence>
<protein>
    <recommendedName>
        <fullName evidence="13">E3 ubiquitin-protein ligase Hakai</fullName>
        <ecNumber evidence="4">2.3.2.27</ecNumber>
    </recommendedName>
</protein>
<evidence type="ECO:0000313" key="18">
    <source>
        <dbReference type="Proteomes" id="UP001187531"/>
    </source>
</evidence>
<dbReference type="InterPro" id="IPR013083">
    <property type="entry name" value="Znf_RING/FYVE/PHD"/>
</dbReference>
<evidence type="ECO:0000256" key="7">
    <source>
        <dbReference type="ARBA" id="ARBA00022723"/>
    </source>
</evidence>
<evidence type="ECO:0000256" key="10">
    <source>
        <dbReference type="ARBA" id="ARBA00022833"/>
    </source>
</evidence>
<feature type="domain" description="RING-type" evidence="16">
    <location>
        <begin position="54"/>
        <end position="90"/>
    </location>
</feature>
<evidence type="ECO:0000256" key="1">
    <source>
        <dbReference type="ARBA" id="ARBA00000900"/>
    </source>
</evidence>
<dbReference type="GO" id="GO:0030155">
    <property type="term" value="P:regulation of cell adhesion"/>
    <property type="evidence" value="ECO:0007669"/>
    <property type="project" value="TreeGrafter"/>
</dbReference>
<feature type="region of interest" description="Disordered" evidence="15">
    <location>
        <begin position="182"/>
        <end position="234"/>
    </location>
</feature>
<dbReference type="GO" id="GO:0005634">
    <property type="term" value="C:nucleus"/>
    <property type="evidence" value="ECO:0007669"/>
    <property type="project" value="UniProtKB-SubCell"/>
</dbReference>
<evidence type="ECO:0000256" key="3">
    <source>
        <dbReference type="ARBA" id="ARBA00004906"/>
    </source>
</evidence>
<dbReference type="GO" id="GO:0008270">
    <property type="term" value="F:zinc ion binding"/>
    <property type="evidence" value="ECO:0007669"/>
    <property type="project" value="UniProtKB-KW"/>
</dbReference>
<keyword evidence="6" id="KW-0808">Transferase</keyword>
<feature type="compositionally biased region" description="Low complexity" evidence="15">
    <location>
        <begin position="267"/>
        <end position="287"/>
    </location>
</feature>
<evidence type="ECO:0000256" key="12">
    <source>
        <dbReference type="ARBA" id="ARBA00038499"/>
    </source>
</evidence>
<comment type="catalytic activity">
    <reaction evidence="1">
        <text>S-ubiquitinyl-[E2 ubiquitin-conjugating enzyme]-L-cysteine + [acceptor protein]-L-lysine = [E2 ubiquitin-conjugating enzyme]-L-cysteine + N(6)-ubiquitinyl-[acceptor protein]-L-lysine.</text>
        <dbReference type="EC" id="2.3.2.27"/>
    </reaction>
</comment>
<evidence type="ECO:0000313" key="17">
    <source>
        <dbReference type="EMBL" id="KAK2724412.1"/>
    </source>
</evidence>
<evidence type="ECO:0000256" key="11">
    <source>
        <dbReference type="ARBA" id="ARBA00023242"/>
    </source>
</evidence>
<feature type="compositionally biased region" description="Low complexity" evidence="15">
    <location>
        <begin position="299"/>
        <end position="311"/>
    </location>
</feature>
<keyword evidence="8 14" id="KW-0863">Zinc-finger</keyword>
<dbReference type="Gene3D" id="3.30.40.10">
    <property type="entry name" value="Zinc/RING finger domain, C3HC4 (zinc finger)"/>
    <property type="match status" value="1"/>
</dbReference>
<dbReference type="GO" id="GO:0016567">
    <property type="term" value="P:protein ubiquitination"/>
    <property type="evidence" value="ECO:0007669"/>
    <property type="project" value="InterPro"/>
</dbReference>
<comment type="caution">
    <text evidence="17">The sequence shown here is derived from an EMBL/GenBank/DDBJ whole genome shotgun (WGS) entry which is preliminary data.</text>
</comment>
<comment type="subcellular location">
    <subcellularLocation>
        <location evidence="2">Nucleus</location>
    </subcellularLocation>
</comment>
<evidence type="ECO:0000256" key="9">
    <source>
        <dbReference type="ARBA" id="ARBA00022786"/>
    </source>
</evidence>
<gene>
    <name evidence="17" type="ORF">QYM36_001055</name>
</gene>
<dbReference type="InterPro" id="IPR041042">
    <property type="entry name" value="Znf_Hakai"/>
</dbReference>
<evidence type="ECO:0000256" key="15">
    <source>
        <dbReference type="SAM" id="MobiDB-lite"/>
    </source>
</evidence>
<keyword evidence="18" id="KW-1185">Reference proteome</keyword>
<dbReference type="AlphaFoldDB" id="A0AA88IPI0"/>
<dbReference type="PANTHER" id="PTHR13480">
    <property type="entry name" value="E3 UBIQUITIN-PROTEIN LIGASE HAKAI-RELATED"/>
    <property type="match status" value="1"/>
</dbReference>
<comment type="similarity">
    <text evidence="12">Belongs to the Hakai family.</text>
</comment>
<evidence type="ECO:0000256" key="13">
    <source>
        <dbReference type="ARBA" id="ARBA00041081"/>
    </source>
</evidence>
<feature type="compositionally biased region" description="Pro residues" evidence="15">
    <location>
        <begin position="325"/>
        <end position="336"/>
    </location>
</feature>
<dbReference type="PROSITE" id="PS50089">
    <property type="entry name" value="ZF_RING_2"/>
    <property type="match status" value="1"/>
</dbReference>
<dbReference type="InterPro" id="IPR040383">
    <property type="entry name" value="HAKAI/CBLL2"/>
</dbReference>
<comment type="pathway">
    <text evidence="3">Protein modification; protein ubiquitination.</text>
</comment>
<dbReference type="Pfam" id="PF18408">
    <property type="entry name" value="zf_Hakai"/>
    <property type="match status" value="1"/>
</dbReference>
<sequence>MDNAELLEADITNLQAPTFTTLTRGPLEPITKLKWDHKVNLIGQKVSSPMVHICEKCNKPVLIYGRMIPCRHAFCFSCAKDQDQKCMRCNDKVARVEQAVIGNVFMCTHGGSKYGQDGCRRTYLSGRDLQAHINHRHLKNQKVPNVAQAAQAAQASNPQSAVKDIAIMKEMYLKQQRLVNAPDLQKKEKAPQLVPQELRQHPEARGQQEARRTMPPQVSPQPTAGHPPINQIPVLTTRNPNLVTVPIQELPAQQMNQPPIRFPPGYQPGQPMPGFSFPPGQGPPLSQAHYRQPPPNPFFPGQQPRFPPNFQAKSPNFDQAAQFRPPGPGPSHPGPNHPGTGHPRSGHPGPGHPGPGQAWSGQPQFYR</sequence>
<evidence type="ECO:0000256" key="5">
    <source>
        <dbReference type="ARBA" id="ARBA00022473"/>
    </source>
</evidence>
<feature type="compositionally biased region" description="Basic and acidic residues" evidence="15">
    <location>
        <begin position="198"/>
        <end position="212"/>
    </location>
</feature>
<dbReference type="CDD" id="cd16508">
    <property type="entry name" value="RING-HC_HAKAI-like"/>
    <property type="match status" value="1"/>
</dbReference>
<dbReference type="InterPro" id="IPR001841">
    <property type="entry name" value="Znf_RING"/>
</dbReference>
<dbReference type="Proteomes" id="UP001187531">
    <property type="component" value="Unassembled WGS sequence"/>
</dbReference>
<dbReference type="GO" id="GO:0061630">
    <property type="term" value="F:ubiquitin protein ligase activity"/>
    <property type="evidence" value="ECO:0007669"/>
    <property type="project" value="UniProtKB-EC"/>
</dbReference>
<dbReference type="InterPro" id="IPR040380">
    <property type="entry name" value="HAKAI-like_RING-HC"/>
</dbReference>
<evidence type="ECO:0000256" key="14">
    <source>
        <dbReference type="PROSITE-ProRule" id="PRU00175"/>
    </source>
</evidence>
<dbReference type="PROSITE" id="PS00518">
    <property type="entry name" value="ZF_RING_1"/>
    <property type="match status" value="1"/>
</dbReference>
<accession>A0AA88IPI0</accession>